<protein>
    <submittedName>
        <fullName evidence="1">Uncharacterized protein</fullName>
    </submittedName>
</protein>
<reference evidence="1 2" key="1">
    <citation type="journal article" date="2021" name="bioRxiv">
        <title>Chromosome-scale and haplotype-resolved genome assembly of a tetraploid potato cultivar.</title>
        <authorList>
            <person name="Sun H."/>
            <person name="Jiao W.-B."/>
            <person name="Krause K."/>
            <person name="Campoy J.A."/>
            <person name="Goel M."/>
            <person name="Folz-Donahue K."/>
            <person name="Kukat C."/>
            <person name="Huettel B."/>
            <person name="Schneeberger K."/>
        </authorList>
    </citation>
    <scope>NUCLEOTIDE SEQUENCE [LARGE SCALE GENOMIC DNA]</scope>
    <source>
        <strain evidence="1">SolTubOtavaFocal</strain>
        <tissue evidence="1">Leaves</tissue>
    </source>
</reference>
<name>A0ABQ7U899_SOLTU</name>
<gene>
    <name evidence="1" type="ORF">KY290_031130</name>
</gene>
<organism evidence="1 2">
    <name type="scientific">Solanum tuberosum</name>
    <name type="common">Potato</name>
    <dbReference type="NCBI Taxonomy" id="4113"/>
    <lineage>
        <taxon>Eukaryota</taxon>
        <taxon>Viridiplantae</taxon>
        <taxon>Streptophyta</taxon>
        <taxon>Embryophyta</taxon>
        <taxon>Tracheophyta</taxon>
        <taxon>Spermatophyta</taxon>
        <taxon>Magnoliopsida</taxon>
        <taxon>eudicotyledons</taxon>
        <taxon>Gunneridae</taxon>
        <taxon>Pentapetalae</taxon>
        <taxon>asterids</taxon>
        <taxon>lamiids</taxon>
        <taxon>Solanales</taxon>
        <taxon>Solanaceae</taxon>
        <taxon>Solanoideae</taxon>
        <taxon>Solaneae</taxon>
        <taxon>Solanum</taxon>
    </lineage>
</organism>
<accession>A0ABQ7U899</accession>
<comment type="caution">
    <text evidence="1">The sequence shown here is derived from an EMBL/GenBank/DDBJ whole genome shotgun (WGS) entry which is preliminary data.</text>
</comment>
<proteinExistence type="predicted"/>
<keyword evidence="2" id="KW-1185">Reference proteome</keyword>
<evidence type="ECO:0000313" key="1">
    <source>
        <dbReference type="EMBL" id="KAH0743137.1"/>
    </source>
</evidence>
<evidence type="ECO:0000313" key="2">
    <source>
        <dbReference type="Proteomes" id="UP000826656"/>
    </source>
</evidence>
<dbReference type="EMBL" id="JAIVGD010000023">
    <property type="protein sequence ID" value="KAH0743137.1"/>
    <property type="molecule type" value="Genomic_DNA"/>
</dbReference>
<dbReference type="Proteomes" id="UP000826656">
    <property type="component" value="Unassembled WGS sequence"/>
</dbReference>
<sequence length="103" mass="11239">MTKPGAEFFSEEIEVGSMDVSSTISEKLFEGDLPEGKGPDSCILTAGAELVVVQSLVSLRGDTQPTLLDQELRSPYQVPHRSLLVFDQTPISLGVENDEEEEE</sequence>